<feature type="domain" description="Glycosyltransferase subfamily 4-like N-terminal" evidence="1">
    <location>
        <begin position="16"/>
        <end position="194"/>
    </location>
</feature>
<evidence type="ECO:0000313" key="3">
    <source>
        <dbReference type="Proteomes" id="UP000194450"/>
    </source>
</evidence>
<dbReference type="InterPro" id="IPR028098">
    <property type="entry name" value="Glyco_trans_4-like_N"/>
</dbReference>
<dbReference type="CDD" id="cd03811">
    <property type="entry name" value="GT4_GT28_WabH-like"/>
    <property type="match status" value="1"/>
</dbReference>
<dbReference type="EMBL" id="FXWH01000001">
    <property type="protein sequence ID" value="SMQ61697.1"/>
    <property type="molecule type" value="Genomic_DNA"/>
</dbReference>
<keyword evidence="3" id="KW-1185">Reference proteome</keyword>
<dbReference type="GO" id="GO:0016757">
    <property type="term" value="F:glycosyltransferase activity"/>
    <property type="evidence" value="ECO:0007669"/>
    <property type="project" value="UniProtKB-ARBA"/>
</dbReference>
<dbReference type="AlphaFoldDB" id="A0A1Y6EGH1"/>
<gene>
    <name evidence="2" type="ORF">SAMN06297229_0600</name>
</gene>
<dbReference type="Gene3D" id="3.40.50.2000">
    <property type="entry name" value="Glycogen Phosphorylase B"/>
    <property type="match status" value="2"/>
</dbReference>
<dbReference type="PANTHER" id="PTHR12526:SF630">
    <property type="entry name" value="GLYCOSYLTRANSFERASE"/>
    <property type="match status" value="1"/>
</dbReference>
<protein>
    <submittedName>
        <fullName evidence="2">Glycosyltransferase involved in cell wall bisynthesis</fullName>
    </submittedName>
</protein>
<accession>A0A1Y6EGH1</accession>
<dbReference type="Pfam" id="PF13692">
    <property type="entry name" value="Glyco_trans_1_4"/>
    <property type="match status" value="1"/>
</dbReference>
<name>A0A1Y6EGH1_9GAMM</name>
<organism evidence="2 3">
    <name type="scientific">Pseudidiomarina planktonica</name>
    <dbReference type="NCBI Taxonomy" id="1323738"/>
    <lineage>
        <taxon>Bacteria</taxon>
        <taxon>Pseudomonadati</taxon>
        <taxon>Pseudomonadota</taxon>
        <taxon>Gammaproteobacteria</taxon>
        <taxon>Alteromonadales</taxon>
        <taxon>Idiomarinaceae</taxon>
        <taxon>Pseudidiomarina</taxon>
    </lineage>
</organism>
<dbReference type="Proteomes" id="UP000194450">
    <property type="component" value="Unassembled WGS sequence"/>
</dbReference>
<dbReference type="Pfam" id="PF13439">
    <property type="entry name" value="Glyco_transf_4"/>
    <property type="match status" value="1"/>
</dbReference>
<dbReference type="RefSeq" id="WP_086433767.1">
    <property type="nucleotide sequence ID" value="NZ_FXWH01000001.1"/>
</dbReference>
<reference evidence="3" key="1">
    <citation type="submission" date="2017-04" db="EMBL/GenBank/DDBJ databases">
        <authorList>
            <person name="Varghese N."/>
            <person name="Submissions S."/>
        </authorList>
    </citation>
    <scope>NUCLEOTIDE SEQUENCE [LARGE SCALE GENOMIC DNA]</scope>
</reference>
<proteinExistence type="predicted"/>
<keyword evidence="2" id="KW-0808">Transferase</keyword>
<dbReference type="OrthoDB" id="4611853at2"/>
<dbReference type="PANTHER" id="PTHR12526">
    <property type="entry name" value="GLYCOSYLTRANSFERASE"/>
    <property type="match status" value="1"/>
</dbReference>
<evidence type="ECO:0000313" key="2">
    <source>
        <dbReference type="EMBL" id="SMQ61697.1"/>
    </source>
</evidence>
<sequence>MKTKHIVFVLPSLHGGGAEGVVVRLSHGLLNRGYKVSILTLESRQQYIIDDQIEVKTLSSLEGQANKFLKLLSSFMQLFNLIRYIKKNDACYIGFLERPILYVGFARLFLKFPCIASFRNHTSSHLMSGRDSFWGRRFAFIYRRLLATSSRKFDHLDFLSKAARMDFDENFFDTSAKAQKDFNVSVIYNGYNVSKMSVKATKYSAFPLLDDLMVRKPCLVSVGRIEQQKGHLNFLHVLAGLKAENLDATYVVVGDGALKEELVSLSRKLSLELVDLTRCTSGNLNHADVIVTGFVENPFAILSRAKYFVFPSLWEGFGNALVEALCVGTPVLSSDCPVGPREILDIPLDRKVEEKVTGAGGFLLPLLPNEKWDDFDKIKRIWTEGVSDALRLEKEEYSALRQDAVQRAAFFSEPKQLDAWEEIIKALPDSRLRSKY</sequence>
<evidence type="ECO:0000259" key="1">
    <source>
        <dbReference type="Pfam" id="PF13439"/>
    </source>
</evidence>
<dbReference type="SUPFAM" id="SSF53756">
    <property type="entry name" value="UDP-Glycosyltransferase/glycogen phosphorylase"/>
    <property type="match status" value="1"/>
</dbReference>